<comment type="caution">
    <text evidence="1">The sequence shown here is derived from an EMBL/GenBank/DDBJ whole genome shotgun (WGS) entry which is preliminary data.</text>
</comment>
<gene>
    <name evidence="1" type="ORF">FOZ60_009535</name>
</gene>
<dbReference type="EMBL" id="JABANP010000385">
    <property type="protein sequence ID" value="KAF4683153.1"/>
    <property type="molecule type" value="Genomic_DNA"/>
</dbReference>
<reference evidence="1 2" key="1">
    <citation type="submission" date="2020-04" db="EMBL/GenBank/DDBJ databases">
        <title>Perkinsus olseni comparative genomics.</title>
        <authorList>
            <person name="Bogema D.R."/>
        </authorList>
    </citation>
    <scope>NUCLEOTIDE SEQUENCE [LARGE SCALE GENOMIC DNA]</scope>
    <source>
        <strain evidence="1">00978-12</strain>
    </source>
</reference>
<organism evidence="1 2">
    <name type="scientific">Perkinsus olseni</name>
    <name type="common">Perkinsus atlanticus</name>
    <dbReference type="NCBI Taxonomy" id="32597"/>
    <lineage>
        <taxon>Eukaryota</taxon>
        <taxon>Sar</taxon>
        <taxon>Alveolata</taxon>
        <taxon>Perkinsozoa</taxon>
        <taxon>Perkinsea</taxon>
        <taxon>Perkinsida</taxon>
        <taxon>Perkinsidae</taxon>
        <taxon>Perkinsus</taxon>
    </lineage>
</organism>
<dbReference type="AlphaFoldDB" id="A0A7J6NH11"/>
<dbReference type="Proteomes" id="UP000541610">
    <property type="component" value="Unassembled WGS sequence"/>
</dbReference>
<proteinExistence type="predicted"/>
<name>A0A7J6NH11_PEROL</name>
<sequence length="118" mass="12766">MSLFRIHSVSFPVFNGFLAVCVKQDCQVPFAVIVGWCMGVSMDLDFGMLWSCDTGLVRDHRDVDCGQRQEQLVGGTHASTHLPNRGGGLLVGDCTFSVSSPIAFGLGFIYFTGAKSSR</sequence>
<evidence type="ECO:0000313" key="1">
    <source>
        <dbReference type="EMBL" id="KAF4683153.1"/>
    </source>
</evidence>
<evidence type="ECO:0000313" key="2">
    <source>
        <dbReference type="Proteomes" id="UP000541610"/>
    </source>
</evidence>
<protein>
    <submittedName>
        <fullName evidence="1">Uncharacterized protein</fullName>
    </submittedName>
</protein>
<accession>A0A7J6NH11</accession>